<evidence type="ECO:0000313" key="2">
    <source>
        <dbReference type="EMBL" id="AMD00116.1"/>
    </source>
</evidence>
<proteinExistence type="predicted"/>
<gene>
    <name evidence="2" type="ORF">LOKO_01039</name>
</gene>
<reference evidence="2 3" key="2">
    <citation type="submission" date="2016-02" db="EMBL/GenBank/DDBJ databases">
        <authorList>
            <person name="Wen L."/>
            <person name="He K."/>
            <person name="Yang H."/>
        </authorList>
    </citation>
    <scope>NUCLEOTIDE SEQUENCE [LARGE SCALE GENOMIC DNA]</scope>
    <source>
        <strain evidence="2 3">AGD 8-3</strain>
    </source>
</reference>
<dbReference type="AlphaFoldDB" id="A0A0X8HCJ1"/>
<dbReference type="RefSeq" id="WP_066445935.1">
    <property type="nucleotide sequence ID" value="NZ_CP014226.1"/>
</dbReference>
<name>A0A0X8HCJ1_9GAMM</name>
<feature type="region of interest" description="Disordered" evidence="1">
    <location>
        <begin position="144"/>
        <end position="183"/>
    </location>
</feature>
<dbReference type="PATRIC" id="fig|507626.3.peg.1029"/>
<feature type="compositionally biased region" description="Basic and acidic residues" evidence="1">
    <location>
        <begin position="158"/>
        <end position="171"/>
    </location>
</feature>
<reference evidence="2 3" key="1">
    <citation type="journal article" date="2016" name="Genome Announc.">
        <title>Draft Genome Sequence of 'Halomonas chromatireducens' Strain AGD 8-3, a Haloalkaliphilic Chromate- and Selenite-Reducing Gammaproteobacterium.</title>
        <authorList>
            <person name="Sharko F.S."/>
            <person name="Shapovalova A.A."/>
            <person name="Tsygankova S.V."/>
            <person name="Komova A.V."/>
            <person name="Boulygina E.S."/>
            <person name="Teslyuk A.B."/>
            <person name="Gotovtsev P.M."/>
            <person name="Namsaraev Z.B."/>
            <person name="Khijniak T.V."/>
            <person name="Nedoluzhko A.V."/>
            <person name="Vasilov R.G."/>
        </authorList>
    </citation>
    <scope>NUCLEOTIDE SEQUENCE [LARGE SCALE GENOMIC DNA]</scope>
    <source>
        <strain evidence="2 3">AGD 8-3</strain>
    </source>
</reference>
<evidence type="ECO:0000256" key="1">
    <source>
        <dbReference type="SAM" id="MobiDB-lite"/>
    </source>
</evidence>
<dbReference type="EMBL" id="CP014226">
    <property type="protein sequence ID" value="AMD00116.1"/>
    <property type="molecule type" value="Genomic_DNA"/>
</dbReference>
<dbReference type="OrthoDB" id="6164231at2"/>
<dbReference type="STRING" id="507626.LOKO_01039"/>
<protein>
    <submittedName>
        <fullName evidence="2">Uncharacterized protein</fullName>
    </submittedName>
</protein>
<dbReference type="KEGG" id="hco:LOKO_01039"/>
<evidence type="ECO:0000313" key="3">
    <source>
        <dbReference type="Proteomes" id="UP000063387"/>
    </source>
</evidence>
<organism evidence="2 3">
    <name type="scientific">Halomonas chromatireducens</name>
    <dbReference type="NCBI Taxonomy" id="507626"/>
    <lineage>
        <taxon>Bacteria</taxon>
        <taxon>Pseudomonadati</taxon>
        <taxon>Pseudomonadota</taxon>
        <taxon>Gammaproteobacteria</taxon>
        <taxon>Oceanospirillales</taxon>
        <taxon>Halomonadaceae</taxon>
        <taxon>Halomonas</taxon>
    </lineage>
</organism>
<keyword evidence="3" id="KW-1185">Reference proteome</keyword>
<sequence length="183" mass="20661">MLKWLTGKQPIPVWVIKQIDDGLLHLCGQAIVEPQKKRSVVLMELHERRFQGAVNMASGGLVLNSRLFAALVPLDALELDVQAQAHWQGRTWLVSQVPQRCWTFEGPLITQRQRQDDRELLVSCEDISDIRRQVKASLDPSVVTFGSPSNEHPLIAPRDGKHIDGSYDSRKPPKGRGWRGDDN</sequence>
<accession>A0A0X8HCJ1</accession>
<dbReference type="Proteomes" id="UP000063387">
    <property type="component" value="Chromosome"/>
</dbReference>